<accession>A0A4Y7SVS1</accession>
<reference evidence="5 6" key="1">
    <citation type="journal article" date="2019" name="Nat. Ecol. Evol.">
        <title>Megaphylogeny resolves global patterns of mushroom evolution.</title>
        <authorList>
            <person name="Varga T."/>
            <person name="Krizsan K."/>
            <person name="Foldi C."/>
            <person name="Dima B."/>
            <person name="Sanchez-Garcia M."/>
            <person name="Sanchez-Ramirez S."/>
            <person name="Szollosi G.J."/>
            <person name="Szarkandi J.G."/>
            <person name="Papp V."/>
            <person name="Albert L."/>
            <person name="Andreopoulos W."/>
            <person name="Angelini C."/>
            <person name="Antonin V."/>
            <person name="Barry K.W."/>
            <person name="Bougher N.L."/>
            <person name="Buchanan P."/>
            <person name="Buyck B."/>
            <person name="Bense V."/>
            <person name="Catcheside P."/>
            <person name="Chovatia M."/>
            <person name="Cooper J."/>
            <person name="Damon W."/>
            <person name="Desjardin D."/>
            <person name="Finy P."/>
            <person name="Geml J."/>
            <person name="Haridas S."/>
            <person name="Hughes K."/>
            <person name="Justo A."/>
            <person name="Karasinski D."/>
            <person name="Kautmanova I."/>
            <person name="Kiss B."/>
            <person name="Kocsube S."/>
            <person name="Kotiranta H."/>
            <person name="LaButti K.M."/>
            <person name="Lechner B.E."/>
            <person name="Liimatainen K."/>
            <person name="Lipzen A."/>
            <person name="Lukacs Z."/>
            <person name="Mihaltcheva S."/>
            <person name="Morgado L.N."/>
            <person name="Niskanen T."/>
            <person name="Noordeloos M.E."/>
            <person name="Ohm R.A."/>
            <person name="Ortiz-Santana B."/>
            <person name="Ovrebo C."/>
            <person name="Racz N."/>
            <person name="Riley R."/>
            <person name="Savchenko A."/>
            <person name="Shiryaev A."/>
            <person name="Soop K."/>
            <person name="Spirin V."/>
            <person name="Szebenyi C."/>
            <person name="Tomsovsky M."/>
            <person name="Tulloss R.E."/>
            <person name="Uehling J."/>
            <person name="Grigoriev I.V."/>
            <person name="Vagvolgyi C."/>
            <person name="Papp T."/>
            <person name="Martin F.M."/>
            <person name="Miettinen O."/>
            <person name="Hibbett D.S."/>
            <person name="Nagy L.G."/>
        </authorList>
    </citation>
    <scope>NUCLEOTIDE SEQUENCE [LARGE SCALE GENOMIC DNA]</scope>
    <source>
        <strain evidence="5 6">FP101781</strain>
    </source>
</reference>
<dbReference type="Gene3D" id="1.20.920.10">
    <property type="entry name" value="Bromodomain-like"/>
    <property type="match status" value="1"/>
</dbReference>
<evidence type="ECO:0000256" key="1">
    <source>
        <dbReference type="ARBA" id="ARBA00023117"/>
    </source>
</evidence>
<dbReference type="PROSITE" id="PS50014">
    <property type="entry name" value="BROMODOMAIN_2"/>
    <property type="match status" value="1"/>
</dbReference>
<dbReference type="EMBL" id="QPFP01000054">
    <property type="protein sequence ID" value="TEB25728.1"/>
    <property type="molecule type" value="Genomic_DNA"/>
</dbReference>
<name>A0A4Y7SVS1_COPMI</name>
<dbReference type="SUPFAM" id="SSF47370">
    <property type="entry name" value="Bromodomain"/>
    <property type="match status" value="1"/>
</dbReference>
<dbReference type="InterPro" id="IPR051831">
    <property type="entry name" value="Bromodomain_contain_prot"/>
</dbReference>
<evidence type="ECO:0000313" key="5">
    <source>
        <dbReference type="EMBL" id="TEB25728.1"/>
    </source>
</evidence>
<dbReference type="InterPro" id="IPR036427">
    <property type="entry name" value="Bromodomain-like_sf"/>
</dbReference>
<dbReference type="GO" id="GO:0006325">
    <property type="term" value="P:chromatin organization"/>
    <property type="evidence" value="ECO:0007669"/>
    <property type="project" value="UniProtKB-ARBA"/>
</dbReference>
<gene>
    <name evidence="5" type="ORF">FA13DRAFT_1637049</name>
</gene>
<dbReference type="SMART" id="SM00297">
    <property type="entry name" value="BROMO"/>
    <property type="match status" value="1"/>
</dbReference>
<evidence type="ECO:0000256" key="2">
    <source>
        <dbReference type="PROSITE-ProRule" id="PRU00035"/>
    </source>
</evidence>
<feature type="domain" description="Bromo" evidence="4">
    <location>
        <begin position="88"/>
        <end position="158"/>
    </location>
</feature>
<protein>
    <recommendedName>
        <fullName evidence="4">Bromo domain-containing protein</fullName>
    </recommendedName>
</protein>
<evidence type="ECO:0000259" key="4">
    <source>
        <dbReference type="PROSITE" id="PS50014"/>
    </source>
</evidence>
<dbReference type="InterPro" id="IPR001487">
    <property type="entry name" value="Bromodomain"/>
</dbReference>
<dbReference type="AlphaFoldDB" id="A0A4Y7SVS1"/>
<proteinExistence type="predicted"/>
<dbReference type="PROSITE" id="PS00633">
    <property type="entry name" value="BROMODOMAIN_1"/>
    <property type="match status" value="1"/>
</dbReference>
<comment type="caution">
    <text evidence="5">The sequence shown here is derived from an EMBL/GenBank/DDBJ whole genome shotgun (WGS) entry which is preliminary data.</text>
</comment>
<feature type="compositionally biased region" description="Basic and acidic residues" evidence="3">
    <location>
        <begin position="611"/>
        <end position="622"/>
    </location>
</feature>
<organism evidence="5 6">
    <name type="scientific">Coprinellus micaceus</name>
    <name type="common">Glistening ink-cap mushroom</name>
    <name type="synonym">Coprinus micaceus</name>
    <dbReference type="NCBI Taxonomy" id="71717"/>
    <lineage>
        <taxon>Eukaryota</taxon>
        <taxon>Fungi</taxon>
        <taxon>Dikarya</taxon>
        <taxon>Basidiomycota</taxon>
        <taxon>Agaricomycotina</taxon>
        <taxon>Agaricomycetes</taxon>
        <taxon>Agaricomycetidae</taxon>
        <taxon>Agaricales</taxon>
        <taxon>Agaricineae</taxon>
        <taxon>Psathyrellaceae</taxon>
        <taxon>Coprinellus</taxon>
    </lineage>
</organism>
<feature type="region of interest" description="Disordered" evidence="3">
    <location>
        <begin position="611"/>
        <end position="643"/>
    </location>
</feature>
<feature type="region of interest" description="Disordered" evidence="3">
    <location>
        <begin position="186"/>
        <end position="266"/>
    </location>
</feature>
<dbReference type="PANTHER" id="PTHR22881:SF27">
    <property type="entry name" value="BROMODOMAIN CONTAINING 7_9"/>
    <property type="match status" value="1"/>
</dbReference>
<keyword evidence="1 2" id="KW-0103">Bromodomain</keyword>
<dbReference type="OrthoDB" id="21449at2759"/>
<dbReference type="CDD" id="cd04369">
    <property type="entry name" value="Bromodomain"/>
    <property type="match status" value="1"/>
</dbReference>
<dbReference type="PANTHER" id="PTHR22881">
    <property type="entry name" value="BROMODOMAIN CONTAINING PROTEIN"/>
    <property type="match status" value="1"/>
</dbReference>
<feature type="compositionally biased region" description="Basic residues" evidence="3">
    <location>
        <begin position="233"/>
        <end position="244"/>
    </location>
</feature>
<dbReference type="InterPro" id="IPR018359">
    <property type="entry name" value="Bromodomain_CS"/>
</dbReference>
<feature type="compositionally biased region" description="Acidic residues" evidence="3">
    <location>
        <begin position="186"/>
        <end position="210"/>
    </location>
</feature>
<keyword evidence="6" id="KW-1185">Reference proteome</keyword>
<dbReference type="PRINTS" id="PR00503">
    <property type="entry name" value="BROMODOMAIN"/>
</dbReference>
<sequence>MDYGLSSSTSTNALKPSSSGLKLVLPSLKRLQAEKSKKGKARADSISYSTSYPTPVEDVIEIVDKRLPRPLKLKPLKEVLSGLIARIKKKDDYAFFLAPVEVDKVPGYLDVVKNPMDLGTIDDKVRRGRYRSLEDFAADLRLVTTNAKIFNPPGSIYYTEADKIESFSMDHIARAAGTVLQHETDWTIDIEREDDTPTATMEEEEEERVDADDQSRARSASLPHQSQPASARRGPRGPYKKHNQAHPTQVSESIDAEGRLPGSKDGIGAFPAGSDWAKMMLSLKLKGKRYKTKKERLKIEREGPPVLPEGSLDYTEMEDPFTVLSALVPDPPSRPSLTPLYPPLFVPETPSPGPSYPIPTTIPLDHALPTVPSSGKHWNIARNVNSRQKARDRDDEADLVEEPSWQVPRDAHATDFGSYAMLAGELTEEMRRRGMTPCTVKEGQEQEAHFDLIREGLDIKPPAATGGADTKSFWTPEKAADGESYLRDLIYGGVDGYSYVRSLAEFMHYEGPVPPLADWVEQNVVDELTGGRHSLIRKTAECIAGSASLTSPDPAVRQAAASLHLYPAAHTALTLLRSIAQHKIDMAALIKTPDELINSEEEWHGKFLKERRKQADPLESADKGNGMEVEEPEPSFLAASSVSTKDDAELEGPEELKEVLDYVGAVIVDVHRRNLANTKPVASADDGGEDPVLRNLRLNLLALAKRAPLDTIALLPKDLVPEHIRQFIPTLGST</sequence>
<dbReference type="Proteomes" id="UP000298030">
    <property type="component" value="Unassembled WGS sequence"/>
</dbReference>
<dbReference type="Pfam" id="PF00439">
    <property type="entry name" value="Bromodomain"/>
    <property type="match status" value="1"/>
</dbReference>
<dbReference type="STRING" id="71717.A0A4Y7SVS1"/>
<evidence type="ECO:0000256" key="3">
    <source>
        <dbReference type="SAM" id="MobiDB-lite"/>
    </source>
</evidence>
<evidence type="ECO:0000313" key="6">
    <source>
        <dbReference type="Proteomes" id="UP000298030"/>
    </source>
</evidence>